<dbReference type="CDD" id="cd06894">
    <property type="entry name" value="PX_SNX3_like"/>
    <property type="match status" value="1"/>
</dbReference>
<dbReference type="Pfam" id="PF24669">
    <property type="entry name" value="Ddi2_HDD"/>
    <property type="match status" value="1"/>
</dbReference>
<keyword evidence="2" id="KW-0645">Protease</keyword>
<feature type="compositionally biased region" description="Gly residues" evidence="5">
    <location>
        <begin position="95"/>
        <end position="104"/>
    </location>
</feature>
<dbReference type="SUPFAM" id="SSF54236">
    <property type="entry name" value="Ubiquitin-like"/>
    <property type="match status" value="1"/>
</dbReference>
<evidence type="ECO:0000256" key="4">
    <source>
        <dbReference type="ARBA" id="ARBA00022801"/>
    </source>
</evidence>
<evidence type="ECO:0000259" key="6">
    <source>
        <dbReference type="PROSITE" id="PS50195"/>
    </source>
</evidence>
<dbReference type="PANTHER" id="PTHR15397:SF3">
    <property type="entry name" value="DNA DAMAGE INDUCIBLE 1 HOMOLOG 2"/>
    <property type="match status" value="1"/>
</dbReference>
<dbReference type="InterPro" id="IPR036871">
    <property type="entry name" value="PX_dom_sf"/>
</dbReference>
<dbReference type="PROSITE" id="PS50195">
    <property type="entry name" value="PX"/>
    <property type="match status" value="1"/>
</dbReference>
<dbReference type="FunFam" id="2.40.70.10:FF:000005">
    <property type="entry name" value="DNA damage inducible 1 homolog 2"/>
    <property type="match status" value="1"/>
</dbReference>
<dbReference type="CDD" id="cd01796">
    <property type="entry name" value="Ubl_Ddi1_like"/>
    <property type="match status" value="1"/>
</dbReference>
<reference evidence="8" key="1">
    <citation type="submission" date="2016-11" db="UniProtKB">
        <authorList>
            <consortium name="WormBaseParasite"/>
        </authorList>
    </citation>
    <scope>IDENTIFICATION</scope>
</reference>
<dbReference type="Gene3D" id="2.40.70.10">
    <property type="entry name" value="Acid Proteases"/>
    <property type="match status" value="1"/>
</dbReference>
<dbReference type="Pfam" id="PF11976">
    <property type="entry name" value="Rad60-SLD"/>
    <property type="match status" value="1"/>
</dbReference>
<feature type="domain" description="PX" evidence="6">
    <location>
        <begin position="460"/>
        <end position="585"/>
    </location>
</feature>
<sequence length="596" mass="64873">QKLTVTTLSGEGAVAQVDASPDMTVSELLAVCRAELRLPAGNNIVLLHNGQPLNSPQAKLSQAGVTDGDMIIAQPMPNQQQMQQQQQRQRQQPARGGGGGGAAGGMPLIDFSGVRLGSGGSGGRQAQPQRRFETDEEASAAVASNPEILRQALLSMPEQLAALRQQNPQLADAVSDPDRFAQLVRTAQSERSRAAQERARLMAANPYDPRVQQEIQSLIQQQNIDSSMETALEHMPEAFAPVNMLYIDVKVNGHPVKAFVDSGAQMTIMSLPCAQRCNVERLIDKRWAGIARGVGTQTIVGRIHLGQLQIGGDYLACNFSVLRDQSMDLLLGLDMLKRHQCLLDLKSNKLVIGTTGTVAPFLSEADLPEDARASGGGSGGEGGKPITQESIDAVVAGGPDGTTADDAREALMHALGEVDAAIAFLSSSSIMSTSTQSAASIQRLQHKRQTLEDAYSPPANFLEIDVCNPETHGVNKDRYTDYEVRMRTNLPVFRLKESSVRRRYSEFEWLRGELERDSKIVVPKLPGKALRLQLPFRGGGDGRFDDEFIEERRRGLEDFINKVAGHPLAQNEKCLHMFLQEQTVDRGYVPGKVRTT</sequence>
<dbReference type="WBParaSite" id="maker-uti_cns_0011148-snap-gene-0.2-mRNA-1">
    <property type="protein sequence ID" value="maker-uti_cns_0011148-snap-gene-0.2-mRNA-1"/>
    <property type="gene ID" value="maker-uti_cns_0011148-snap-gene-0.2"/>
</dbReference>
<dbReference type="Proteomes" id="UP000095280">
    <property type="component" value="Unplaced"/>
</dbReference>
<keyword evidence="3" id="KW-0064">Aspartyl protease</keyword>
<evidence type="ECO:0000256" key="1">
    <source>
        <dbReference type="ARBA" id="ARBA00009136"/>
    </source>
</evidence>
<dbReference type="InterPro" id="IPR019103">
    <property type="entry name" value="Peptidase_aspartic_DDI1-type"/>
</dbReference>
<evidence type="ECO:0000313" key="7">
    <source>
        <dbReference type="Proteomes" id="UP000095280"/>
    </source>
</evidence>
<accession>A0A1I8IBX4</accession>
<dbReference type="GO" id="GO:0006508">
    <property type="term" value="P:proteolysis"/>
    <property type="evidence" value="ECO:0007669"/>
    <property type="project" value="UniProtKB-KW"/>
</dbReference>
<evidence type="ECO:0000256" key="3">
    <source>
        <dbReference type="ARBA" id="ARBA00022750"/>
    </source>
</evidence>
<dbReference type="CDD" id="cd05479">
    <property type="entry name" value="RP_DDI"/>
    <property type="match status" value="1"/>
</dbReference>
<dbReference type="InterPro" id="IPR021109">
    <property type="entry name" value="Peptidase_aspartic_dom_sf"/>
</dbReference>
<dbReference type="SUPFAM" id="SSF64268">
    <property type="entry name" value="PX domain"/>
    <property type="match status" value="1"/>
</dbReference>
<dbReference type="InterPro" id="IPR022617">
    <property type="entry name" value="Rad60/SUMO-like_dom"/>
</dbReference>
<proteinExistence type="inferred from homology"/>
<dbReference type="SMART" id="SM00312">
    <property type="entry name" value="PX"/>
    <property type="match status" value="1"/>
</dbReference>
<dbReference type="GO" id="GO:0035091">
    <property type="term" value="F:phosphatidylinositol binding"/>
    <property type="evidence" value="ECO:0007669"/>
    <property type="project" value="InterPro"/>
</dbReference>
<dbReference type="InterPro" id="IPR001683">
    <property type="entry name" value="PX_dom"/>
</dbReference>
<feature type="compositionally biased region" description="Low complexity" evidence="5">
    <location>
        <begin position="77"/>
        <end position="94"/>
    </location>
</feature>
<dbReference type="GO" id="GO:0004190">
    <property type="term" value="F:aspartic-type endopeptidase activity"/>
    <property type="evidence" value="ECO:0007669"/>
    <property type="project" value="UniProtKB-KW"/>
</dbReference>
<dbReference type="Pfam" id="PF00787">
    <property type="entry name" value="PX"/>
    <property type="match status" value="1"/>
</dbReference>
<dbReference type="InterPro" id="IPR057273">
    <property type="entry name" value="Ddi1/2_HDD"/>
</dbReference>
<keyword evidence="7" id="KW-1185">Reference proteome</keyword>
<comment type="similarity">
    <text evidence="1">Belongs to the DDI1 family.</text>
</comment>
<feature type="region of interest" description="Disordered" evidence="5">
    <location>
        <begin position="77"/>
        <end position="138"/>
    </location>
</feature>
<dbReference type="Pfam" id="PF09668">
    <property type="entry name" value="Asp_protease"/>
    <property type="match status" value="1"/>
</dbReference>
<evidence type="ECO:0000256" key="5">
    <source>
        <dbReference type="SAM" id="MobiDB-lite"/>
    </source>
</evidence>
<evidence type="ECO:0000313" key="8">
    <source>
        <dbReference type="WBParaSite" id="maker-uti_cns_0011148-snap-gene-0.2-mRNA-1"/>
    </source>
</evidence>
<dbReference type="AlphaFoldDB" id="A0A1I8IBX4"/>
<protein>
    <submittedName>
        <fullName evidence="8">PX domain-containing protein</fullName>
    </submittedName>
</protein>
<name>A0A1I8IBX4_9PLAT</name>
<dbReference type="SUPFAM" id="SSF50630">
    <property type="entry name" value="Acid proteases"/>
    <property type="match status" value="1"/>
</dbReference>
<dbReference type="InterPro" id="IPR033882">
    <property type="entry name" value="DDI1_N"/>
</dbReference>
<evidence type="ECO:0000256" key="2">
    <source>
        <dbReference type="ARBA" id="ARBA00022670"/>
    </source>
</evidence>
<organism evidence="7 8">
    <name type="scientific">Macrostomum lignano</name>
    <dbReference type="NCBI Taxonomy" id="282301"/>
    <lineage>
        <taxon>Eukaryota</taxon>
        <taxon>Metazoa</taxon>
        <taxon>Spiralia</taxon>
        <taxon>Lophotrochozoa</taxon>
        <taxon>Platyhelminthes</taxon>
        <taxon>Rhabditophora</taxon>
        <taxon>Macrostomorpha</taxon>
        <taxon>Macrostomida</taxon>
        <taxon>Macrostomidae</taxon>
        <taxon>Macrostomum</taxon>
    </lineage>
</organism>
<dbReference type="InterPro" id="IPR029071">
    <property type="entry name" value="Ubiquitin-like_domsf"/>
</dbReference>
<keyword evidence="4" id="KW-0378">Hydrolase</keyword>
<dbReference type="PANTHER" id="PTHR15397">
    <property type="entry name" value="SODIUM-GLUCOSE COTRANSPORTER REGULATORY PROTEIN -RELATED"/>
    <property type="match status" value="1"/>
</dbReference>
<dbReference type="Gene3D" id="3.10.20.90">
    <property type="entry name" value="Phosphatidylinositol 3-kinase Catalytic Subunit, Chain A, domain 1"/>
    <property type="match status" value="1"/>
</dbReference>
<dbReference type="Gene3D" id="3.30.1520.10">
    <property type="entry name" value="Phox-like domain"/>
    <property type="match status" value="1"/>
</dbReference>